<evidence type="ECO:0000313" key="8">
    <source>
        <dbReference type="EMBL" id="MBR7835955.1"/>
    </source>
</evidence>
<name>A0A941EP42_9ACTN</name>
<comment type="similarity">
    <text evidence="2">Belongs to the FKBP-type PPIase family.</text>
</comment>
<keyword evidence="9" id="KW-1185">Reference proteome</keyword>
<organism evidence="8 9">
    <name type="scientific">Actinospica durhamensis</name>
    <dbReference type="NCBI Taxonomy" id="1508375"/>
    <lineage>
        <taxon>Bacteria</taxon>
        <taxon>Bacillati</taxon>
        <taxon>Actinomycetota</taxon>
        <taxon>Actinomycetes</taxon>
        <taxon>Catenulisporales</taxon>
        <taxon>Actinospicaceae</taxon>
        <taxon>Actinospica</taxon>
    </lineage>
</organism>
<dbReference type="PANTHER" id="PTHR43811">
    <property type="entry name" value="FKBP-TYPE PEPTIDYL-PROLYL CIS-TRANS ISOMERASE FKPA"/>
    <property type="match status" value="1"/>
</dbReference>
<comment type="catalytic activity">
    <reaction evidence="1 6">
        <text>[protein]-peptidylproline (omega=180) = [protein]-peptidylproline (omega=0)</text>
        <dbReference type="Rhea" id="RHEA:16237"/>
        <dbReference type="Rhea" id="RHEA-COMP:10747"/>
        <dbReference type="Rhea" id="RHEA-COMP:10748"/>
        <dbReference type="ChEBI" id="CHEBI:83833"/>
        <dbReference type="ChEBI" id="CHEBI:83834"/>
        <dbReference type="EC" id="5.2.1.8"/>
    </reaction>
</comment>
<dbReference type="AlphaFoldDB" id="A0A941EP42"/>
<evidence type="ECO:0000313" key="9">
    <source>
        <dbReference type="Proteomes" id="UP000675781"/>
    </source>
</evidence>
<proteinExistence type="inferred from homology"/>
<evidence type="ECO:0000256" key="3">
    <source>
        <dbReference type="ARBA" id="ARBA00013194"/>
    </source>
</evidence>
<comment type="caution">
    <text evidence="8">The sequence shown here is derived from an EMBL/GenBank/DDBJ whole genome shotgun (WGS) entry which is preliminary data.</text>
</comment>
<dbReference type="Proteomes" id="UP000675781">
    <property type="component" value="Unassembled WGS sequence"/>
</dbReference>
<evidence type="ECO:0000256" key="4">
    <source>
        <dbReference type="ARBA" id="ARBA00023110"/>
    </source>
</evidence>
<keyword evidence="5 6" id="KW-0413">Isomerase</keyword>
<reference evidence="8" key="1">
    <citation type="submission" date="2021-04" db="EMBL/GenBank/DDBJ databases">
        <title>Genome based classification of Actinospica acidithermotolerans sp. nov., an actinobacterium isolated from an Indonesian hot spring.</title>
        <authorList>
            <person name="Kusuma A.B."/>
            <person name="Putra K.E."/>
            <person name="Nafisah S."/>
            <person name="Loh J."/>
            <person name="Nouioui I."/>
            <person name="Goodfellow M."/>
        </authorList>
    </citation>
    <scope>NUCLEOTIDE SEQUENCE</scope>
    <source>
        <strain evidence="8">CSCA 57</strain>
    </source>
</reference>
<dbReference type="PANTHER" id="PTHR43811:SF19">
    <property type="entry name" value="39 KDA FK506-BINDING NUCLEAR PROTEIN"/>
    <property type="match status" value="1"/>
</dbReference>
<dbReference type="EC" id="5.2.1.8" evidence="3 6"/>
<dbReference type="SUPFAM" id="SSF54534">
    <property type="entry name" value="FKBP-like"/>
    <property type="match status" value="2"/>
</dbReference>
<dbReference type="GO" id="GO:0003755">
    <property type="term" value="F:peptidyl-prolyl cis-trans isomerase activity"/>
    <property type="evidence" value="ECO:0007669"/>
    <property type="project" value="UniProtKB-KW"/>
</dbReference>
<protein>
    <recommendedName>
        <fullName evidence="3 6">peptidylprolyl isomerase</fullName>
        <ecNumber evidence="3 6">5.2.1.8</ecNumber>
    </recommendedName>
</protein>
<evidence type="ECO:0000256" key="6">
    <source>
        <dbReference type="PROSITE-ProRule" id="PRU00277"/>
    </source>
</evidence>
<feature type="domain" description="PPIase FKBP-type" evidence="7">
    <location>
        <begin position="273"/>
        <end position="362"/>
    </location>
</feature>
<dbReference type="PROSITE" id="PS50059">
    <property type="entry name" value="FKBP_PPIASE"/>
    <property type="match status" value="2"/>
</dbReference>
<feature type="domain" description="PPIase FKBP-type" evidence="7">
    <location>
        <begin position="123"/>
        <end position="212"/>
    </location>
</feature>
<dbReference type="InterPro" id="IPR046357">
    <property type="entry name" value="PPIase_dom_sf"/>
</dbReference>
<evidence type="ECO:0000256" key="2">
    <source>
        <dbReference type="ARBA" id="ARBA00006577"/>
    </source>
</evidence>
<evidence type="ECO:0000259" key="7">
    <source>
        <dbReference type="PROSITE" id="PS50059"/>
    </source>
</evidence>
<sequence length="367" mass="38666">MSPISPPISPLRTAHEPHIACTTRIARTARIAHARELRARPPRLHLQRLLRSRHLRLLCSLLMLVVLGSAATGCSSGVSDESLPKVTGAYLSDPEISMPTGNPPTGLVIRTLIAGTGPVVQSSDLALVYVEGKVWAGDREVFDSYTNRQPQSVPLATGGVMPAWKQLAGERVGSRVMMVVPPSDGFGKSGYSQLNITGSDTLVFVFDVLTSVPEEAAAQGSPVAYDPGTKLPEVVEQSASAGPKITIPAKTAPPTKLTVKTLVQGSGAPLTSGQTVVVQYSGVVWRSGTVFDSTYVNKTPDTFVLGANEVLPGMEQALGGVKVGSRILMVIPPALAYGDQAEPPDIDNNDTLVFVVDVIDAYTPPTA</sequence>
<accession>A0A941EP42</accession>
<dbReference type="InterPro" id="IPR001179">
    <property type="entry name" value="PPIase_FKBP_dom"/>
</dbReference>
<dbReference type="Gene3D" id="3.10.50.40">
    <property type="match status" value="2"/>
</dbReference>
<evidence type="ECO:0000256" key="5">
    <source>
        <dbReference type="ARBA" id="ARBA00023235"/>
    </source>
</evidence>
<evidence type="ECO:0000256" key="1">
    <source>
        <dbReference type="ARBA" id="ARBA00000971"/>
    </source>
</evidence>
<gene>
    <name evidence="8" type="ORF">KDL01_21955</name>
</gene>
<dbReference type="Pfam" id="PF00254">
    <property type="entry name" value="FKBP_C"/>
    <property type="match status" value="2"/>
</dbReference>
<keyword evidence="4 6" id="KW-0697">Rotamase</keyword>
<dbReference type="EMBL" id="JAGSOG010000117">
    <property type="protein sequence ID" value="MBR7835955.1"/>
    <property type="molecule type" value="Genomic_DNA"/>
</dbReference>